<dbReference type="PROSITE" id="PS51781">
    <property type="entry name" value="SH3B"/>
    <property type="match status" value="4"/>
</dbReference>
<comment type="similarity">
    <text evidence="1">Belongs to the transglycosylase family. Rpf subfamily.</text>
</comment>
<evidence type="ECO:0000256" key="3">
    <source>
        <dbReference type="SAM" id="MobiDB-lite"/>
    </source>
</evidence>
<dbReference type="RefSeq" id="WP_157683523.1">
    <property type="nucleotide sequence ID" value="NZ_LT629772.1"/>
</dbReference>
<evidence type="ECO:0000313" key="5">
    <source>
        <dbReference type="EMBL" id="SDS89151.1"/>
    </source>
</evidence>
<feature type="domain" description="SH3b" evidence="4">
    <location>
        <begin position="47"/>
        <end position="111"/>
    </location>
</feature>
<dbReference type="InterPro" id="IPR036028">
    <property type="entry name" value="SH3-like_dom_sf"/>
</dbReference>
<dbReference type="GO" id="GO:0016787">
    <property type="term" value="F:hydrolase activity"/>
    <property type="evidence" value="ECO:0007669"/>
    <property type="project" value="UniProtKB-KW"/>
</dbReference>
<feature type="region of interest" description="Disordered" evidence="3">
    <location>
        <begin position="369"/>
        <end position="408"/>
    </location>
</feature>
<dbReference type="SUPFAM" id="SSF50044">
    <property type="entry name" value="SH3-domain"/>
    <property type="match status" value="1"/>
</dbReference>
<dbReference type="Proteomes" id="UP000199103">
    <property type="component" value="Chromosome I"/>
</dbReference>
<dbReference type="PANTHER" id="PTHR34408:SF1">
    <property type="entry name" value="GLYCOSYL HYDROLASE FAMILY 19 DOMAIN-CONTAINING PROTEIN HI_1415"/>
    <property type="match status" value="1"/>
</dbReference>
<name>A0A1H1VXI4_9ACTN</name>
<reference evidence="5 6" key="1">
    <citation type="submission" date="2016-10" db="EMBL/GenBank/DDBJ databases">
        <authorList>
            <person name="de Groot N.N."/>
        </authorList>
    </citation>
    <scope>NUCLEOTIDE SEQUENCE [LARGE SCALE GENOMIC DNA]</scope>
    <source>
        <strain evidence="5 6">DSM 21800</strain>
    </source>
</reference>
<evidence type="ECO:0000259" key="4">
    <source>
        <dbReference type="PROSITE" id="PS51781"/>
    </source>
</evidence>
<dbReference type="CDD" id="cd13925">
    <property type="entry name" value="RPF"/>
    <property type="match status" value="1"/>
</dbReference>
<sequence length="489" mass="50780">MHQIPHLRLGKAVQGGKTVTTAIRKVGAAAIAATAGAAITIGGAQLATANSATATTGVNIRSGPGTSYDIVGGLVRGQRITTVGKADDGWMKVRFNGDTGYVSAQYLGTDGKSVGSNEVTISTKGVKIATAALNVRATPTLGAKVVGYISDGQKVSLTGKQSKGFAEVLYGGSRAWVSSQYLISSWRDLPSSSGTKVATADLLIRTSTDSAFMIITTAPKGTKLKVTGTTRNGYAQIVYGDAIRWVTAKYLSNSAVSGPSSSAPEQSSADSSKKSTSSNKKSSSNKTSSGNKTSSSKSSTATRPSTPSVVGTRYATTELLVRSTAGSDYRTVATVDRGDTVKITGRTSNGRAQIVYDGSVRWVTAQYLSSSKPRAASKPDSKPSTSPAKNTEDKSSAGLDPTYKGDSRNVADSTWDELAMCESSGNWSINTGNGFYGGLQFTAQTWRGFGGTGMPQDASRSEQIKVAERVLAVQGWGAWPACSSKLGLR</sequence>
<protein>
    <submittedName>
        <fullName evidence="5">Uncharacterized conserved protein YgiM, contains N-terminal SH3 domain, DUF1202 family</fullName>
    </submittedName>
</protein>
<feature type="domain" description="SH3b" evidence="4">
    <location>
        <begin position="191"/>
        <end position="255"/>
    </location>
</feature>
<organism evidence="5 6">
    <name type="scientific">Microlunatus soli</name>
    <dbReference type="NCBI Taxonomy" id="630515"/>
    <lineage>
        <taxon>Bacteria</taxon>
        <taxon>Bacillati</taxon>
        <taxon>Actinomycetota</taxon>
        <taxon>Actinomycetes</taxon>
        <taxon>Propionibacteriales</taxon>
        <taxon>Propionibacteriaceae</taxon>
        <taxon>Microlunatus</taxon>
    </lineage>
</organism>
<feature type="domain" description="SH3b" evidence="4">
    <location>
        <begin position="122"/>
        <end position="186"/>
    </location>
</feature>
<dbReference type="OrthoDB" id="2989771at2"/>
<dbReference type="Pfam" id="PF06737">
    <property type="entry name" value="Transglycosylas"/>
    <property type="match status" value="1"/>
</dbReference>
<gene>
    <name evidence="5" type="ORF">SAMN04489812_3385</name>
</gene>
<dbReference type="InterPro" id="IPR023346">
    <property type="entry name" value="Lysozyme-like_dom_sf"/>
</dbReference>
<keyword evidence="6" id="KW-1185">Reference proteome</keyword>
<keyword evidence="2" id="KW-0378">Hydrolase</keyword>
<dbReference type="Gene3D" id="1.10.530.10">
    <property type="match status" value="1"/>
</dbReference>
<evidence type="ECO:0000256" key="2">
    <source>
        <dbReference type="ARBA" id="ARBA00022801"/>
    </source>
</evidence>
<dbReference type="InterPro" id="IPR010618">
    <property type="entry name" value="RPF"/>
</dbReference>
<feature type="compositionally biased region" description="Low complexity" evidence="3">
    <location>
        <begin position="255"/>
        <end position="308"/>
    </location>
</feature>
<dbReference type="EMBL" id="LT629772">
    <property type="protein sequence ID" value="SDS89151.1"/>
    <property type="molecule type" value="Genomic_DNA"/>
</dbReference>
<dbReference type="PANTHER" id="PTHR34408">
    <property type="entry name" value="FAMILY PROTEIN, PUTATIVE-RELATED"/>
    <property type="match status" value="1"/>
</dbReference>
<dbReference type="Gene3D" id="2.30.30.40">
    <property type="entry name" value="SH3 Domains"/>
    <property type="match status" value="4"/>
</dbReference>
<dbReference type="InterPro" id="IPR052354">
    <property type="entry name" value="Cell_Wall_Dynamics_Protein"/>
</dbReference>
<feature type="domain" description="SH3b" evidence="4">
    <location>
        <begin position="305"/>
        <end position="372"/>
    </location>
</feature>
<feature type="region of interest" description="Disordered" evidence="3">
    <location>
        <begin position="255"/>
        <end position="311"/>
    </location>
</feature>
<accession>A0A1H1VXI4</accession>
<dbReference type="STRING" id="630515.SAMN04489812_3385"/>
<dbReference type="Pfam" id="PF08239">
    <property type="entry name" value="SH3_3"/>
    <property type="match status" value="3"/>
</dbReference>
<dbReference type="SMART" id="SM00287">
    <property type="entry name" value="SH3b"/>
    <property type="match status" value="4"/>
</dbReference>
<dbReference type="AlphaFoldDB" id="A0A1H1VXI4"/>
<dbReference type="InterPro" id="IPR003646">
    <property type="entry name" value="SH3-like_bac-type"/>
</dbReference>
<evidence type="ECO:0000313" key="6">
    <source>
        <dbReference type="Proteomes" id="UP000199103"/>
    </source>
</evidence>
<proteinExistence type="inferred from homology"/>
<evidence type="ECO:0000256" key="1">
    <source>
        <dbReference type="ARBA" id="ARBA00010830"/>
    </source>
</evidence>
<dbReference type="SUPFAM" id="SSF53955">
    <property type="entry name" value="Lysozyme-like"/>
    <property type="match status" value="1"/>
</dbReference>